<dbReference type="InterPro" id="IPR001647">
    <property type="entry name" value="HTH_TetR"/>
</dbReference>
<evidence type="ECO:0000313" key="7">
    <source>
        <dbReference type="Proteomes" id="UP001361239"/>
    </source>
</evidence>
<keyword evidence="1" id="KW-0805">Transcription regulation</keyword>
<evidence type="ECO:0000256" key="2">
    <source>
        <dbReference type="ARBA" id="ARBA00023125"/>
    </source>
</evidence>
<evidence type="ECO:0000256" key="3">
    <source>
        <dbReference type="ARBA" id="ARBA00023163"/>
    </source>
</evidence>
<accession>A0ABU8S1D6</accession>
<evidence type="ECO:0000313" key="6">
    <source>
        <dbReference type="EMBL" id="MEJ5979089.1"/>
    </source>
</evidence>
<dbReference type="InterPro" id="IPR009057">
    <property type="entry name" value="Homeodomain-like_sf"/>
</dbReference>
<dbReference type="RefSeq" id="WP_339589127.1">
    <property type="nucleotide sequence ID" value="NZ_JBBHJZ010000005.1"/>
</dbReference>
<dbReference type="SUPFAM" id="SSF48498">
    <property type="entry name" value="Tetracyclin repressor-like, C-terminal domain"/>
    <property type="match status" value="1"/>
</dbReference>
<gene>
    <name evidence="6" type="ORF">WG901_20725</name>
</gene>
<dbReference type="InterPro" id="IPR036271">
    <property type="entry name" value="Tet_transcr_reg_TetR-rel_C_sf"/>
</dbReference>
<comment type="caution">
    <text evidence="6">The sequence shown here is derived from an EMBL/GenBank/DDBJ whole genome shotgun (WGS) entry which is preliminary data.</text>
</comment>
<evidence type="ECO:0000256" key="1">
    <source>
        <dbReference type="ARBA" id="ARBA00023015"/>
    </source>
</evidence>
<feature type="domain" description="HTH tetR-type" evidence="5">
    <location>
        <begin position="3"/>
        <end position="63"/>
    </location>
</feature>
<dbReference type="PANTHER" id="PTHR30055:SF234">
    <property type="entry name" value="HTH-TYPE TRANSCRIPTIONAL REGULATOR BETI"/>
    <property type="match status" value="1"/>
</dbReference>
<dbReference type="PRINTS" id="PR00455">
    <property type="entry name" value="HTHTETR"/>
</dbReference>
<dbReference type="SUPFAM" id="SSF46689">
    <property type="entry name" value="Homeodomain-like"/>
    <property type="match status" value="1"/>
</dbReference>
<name>A0ABU8S1D6_9SPHN</name>
<sequence>MHSYYCIGISEGRNKALADRGYAGMTLQDVANEIGIYAASIYYYFPSREDLVREVAFTALERLQSAITDALATMSREATPLDRVKEAIRSMVLLYTARDPYFVAYERIVGQVPPSLAAELRERRLAIRRLWIDLLERAQTVGQLSATIDVKLLRFIILGATHWVTQWYDPKGARSPQRSLTHMSKSS</sequence>
<dbReference type="Pfam" id="PF17932">
    <property type="entry name" value="TetR_C_24"/>
    <property type="match status" value="1"/>
</dbReference>
<reference evidence="6 7" key="1">
    <citation type="submission" date="2024-03" db="EMBL/GenBank/DDBJ databases">
        <authorList>
            <person name="Jo J.-H."/>
        </authorList>
    </citation>
    <scope>NUCLEOTIDE SEQUENCE [LARGE SCALE GENOMIC DNA]</scope>
    <source>
        <strain evidence="6 7">PS1R-30</strain>
    </source>
</reference>
<dbReference type="PROSITE" id="PS50977">
    <property type="entry name" value="HTH_TETR_2"/>
    <property type="match status" value="1"/>
</dbReference>
<evidence type="ECO:0000256" key="4">
    <source>
        <dbReference type="PROSITE-ProRule" id="PRU00335"/>
    </source>
</evidence>
<dbReference type="Proteomes" id="UP001361239">
    <property type="component" value="Unassembled WGS sequence"/>
</dbReference>
<protein>
    <submittedName>
        <fullName evidence="6">TetR/AcrR family transcriptional regulator</fullName>
    </submittedName>
</protein>
<dbReference type="PANTHER" id="PTHR30055">
    <property type="entry name" value="HTH-TYPE TRANSCRIPTIONAL REGULATOR RUTR"/>
    <property type="match status" value="1"/>
</dbReference>
<dbReference type="Gene3D" id="1.10.10.60">
    <property type="entry name" value="Homeodomain-like"/>
    <property type="match status" value="1"/>
</dbReference>
<dbReference type="Pfam" id="PF00440">
    <property type="entry name" value="TetR_N"/>
    <property type="match status" value="1"/>
</dbReference>
<dbReference type="Gene3D" id="1.10.357.10">
    <property type="entry name" value="Tetracycline Repressor, domain 2"/>
    <property type="match status" value="1"/>
</dbReference>
<keyword evidence="7" id="KW-1185">Reference proteome</keyword>
<keyword evidence="3" id="KW-0804">Transcription</keyword>
<dbReference type="EMBL" id="JBBHJZ010000005">
    <property type="protein sequence ID" value="MEJ5979089.1"/>
    <property type="molecule type" value="Genomic_DNA"/>
</dbReference>
<organism evidence="6 7">
    <name type="scientific">Novosphingobium anseongense</name>
    <dbReference type="NCBI Taxonomy" id="3133436"/>
    <lineage>
        <taxon>Bacteria</taxon>
        <taxon>Pseudomonadati</taxon>
        <taxon>Pseudomonadota</taxon>
        <taxon>Alphaproteobacteria</taxon>
        <taxon>Sphingomonadales</taxon>
        <taxon>Sphingomonadaceae</taxon>
        <taxon>Novosphingobium</taxon>
    </lineage>
</organism>
<evidence type="ECO:0000259" key="5">
    <source>
        <dbReference type="PROSITE" id="PS50977"/>
    </source>
</evidence>
<dbReference type="InterPro" id="IPR050109">
    <property type="entry name" value="HTH-type_TetR-like_transc_reg"/>
</dbReference>
<keyword evidence="2 4" id="KW-0238">DNA-binding</keyword>
<dbReference type="InterPro" id="IPR041490">
    <property type="entry name" value="KstR2_TetR_C"/>
</dbReference>
<proteinExistence type="predicted"/>
<feature type="DNA-binding region" description="H-T-H motif" evidence="4">
    <location>
        <begin position="26"/>
        <end position="45"/>
    </location>
</feature>